<sequence length="391" mass="44748">MKIVFFAHPTFLNHQSMPRFAKMLAEGMEARHHEVEIWSPQEYFHKIPLKENIKKWMGYIDQYLIFPVQVRRKKRALPRETLFVFTDHALGPWVKLVADKPHVVHCHDFLAQRSALNEIKENRTSWTGRQYQALIRKGYSTGKNFISVSEKTKQDLDKFIKVNPKRSEVVYNGLNQQFSPQDADNARKLMSKKLKFQLDDGYILHVGGNQWYKNRVGVIEIYNAWRETFGAALPLLLVGQAPSSELEKVFEASPFKNDIHFIKNAPDDVVKLAYCGASVFLFPSLAEGFGWPIAEAMASGCPVITTSEAPMTEVAGKAAFYIPRRPTEGDKVKEWAFKAAAVLQRLLALQPADRKKMIKKGVDNAKRFDKGIALDNIEQIYTEILDSYKKL</sequence>
<evidence type="ECO:0000259" key="3">
    <source>
        <dbReference type="Pfam" id="PF13439"/>
    </source>
</evidence>
<dbReference type="Pfam" id="PF13439">
    <property type="entry name" value="Glyco_transf_4"/>
    <property type="match status" value="1"/>
</dbReference>
<dbReference type="PANTHER" id="PTHR46401">
    <property type="entry name" value="GLYCOSYLTRANSFERASE WBBK-RELATED"/>
    <property type="match status" value="1"/>
</dbReference>
<dbReference type="Pfam" id="PF00534">
    <property type="entry name" value="Glycos_transf_1"/>
    <property type="match status" value="1"/>
</dbReference>
<gene>
    <name evidence="4" type="ORF">RM553_06650</name>
</gene>
<keyword evidence="1" id="KW-0808">Transferase</keyword>
<reference evidence="4 5" key="1">
    <citation type="submission" date="2023-09" db="EMBL/GenBank/DDBJ databases">
        <authorList>
            <person name="Rey-Velasco X."/>
        </authorList>
    </citation>
    <scope>NUCLEOTIDE SEQUENCE [LARGE SCALE GENOMIC DNA]</scope>
    <source>
        <strain evidence="4 5">F363</strain>
    </source>
</reference>
<protein>
    <submittedName>
        <fullName evidence="4">Glycosyltransferase family 1 protein</fullName>
    </submittedName>
</protein>
<feature type="domain" description="Glycosyl transferase family 1" evidence="2">
    <location>
        <begin position="189"/>
        <end position="318"/>
    </location>
</feature>
<comment type="caution">
    <text evidence="4">The sequence shown here is derived from an EMBL/GenBank/DDBJ whole genome shotgun (WGS) entry which is preliminary data.</text>
</comment>
<dbReference type="CDD" id="cd03809">
    <property type="entry name" value="GT4_MtfB-like"/>
    <property type="match status" value="1"/>
</dbReference>
<dbReference type="InterPro" id="IPR028098">
    <property type="entry name" value="Glyco_trans_4-like_N"/>
</dbReference>
<keyword evidence="5" id="KW-1185">Reference proteome</keyword>
<dbReference type="InterPro" id="IPR001296">
    <property type="entry name" value="Glyco_trans_1"/>
</dbReference>
<evidence type="ECO:0000256" key="1">
    <source>
        <dbReference type="ARBA" id="ARBA00022679"/>
    </source>
</evidence>
<evidence type="ECO:0000259" key="2">
    <source>
        <dbReference type="Pfam" id="PF00534"/>
    </source>
</evidence>
<feature type="domain" description="Glycosyltransferase subfamily 4-like N-terminal" evidence="3">
    <location>
        <begin position="19"/>
        <end position="175"/>
    </location>
</feature>
<dbReference type="RefSeq" id="WP_311534175.1">
    <property type="nucleotide sequence ID" value="NZ_JAVRHQ010000005.1"/>
</dbReference>
<dbReference type="EMBL" id="JAVRHQ010000005">
    <property type="protein sequence ID" value="MDT0642509.1"/>
    <property type="molecule type" value="Genomic_DNA"/>
</dbReference>
<evidence type="ECO:0000313" key="5">
    <source>
        <dbReference type="Proteomes" id="UP001262889"/>
    </source>
</evidence>
<dbReference type="Proteomes" id="UP001262889">
    <property type="component" value="Unassembled WGS sequence"/>
</dbReference>
<proteinExistence type="predicted"/>
<dbReference type="Gene3D" id="3.40.50.2000">
    <property type="entry name" value="Glycogen Phosphorylase B"/>
    <property type="match status" value="2"/>
</dbReference>
<dbReference type="SUPFAM" id="SSF53756">
    <property type="entry name" value="UDP-Glycosyltransferase/glycogen phosphorylase"/>
    <property type="match status" value="1"/>
</dbReference>
<organism evidence="4 5">
    <name type="scientific">Autumnicola tepida</name>
    <dbReference type="NCBI Taxonomy" id="3075595"/>
    <lineage>
        <taxon>Bacteria</taxon>
        <taxon>Pseudomonadati</taxon>
        <taxon>Bacteroidota</taxon>
        <taxon>Flavobacteriia</taxon>
        <taxon>Flavobacteriales</taxon>
        <taxon>Flavobacteriaceae</taxon>
        <taxon>Autumnicola</taxon>
    </lineage>
</organism>
<dbReference type="PANTHER" id="PTHR46401:SF2">
    <property type="entry name" value="GLYCOSYLTRANSFERASE WBBK-RELATED"/>
    <property type="match status" value="1"/>
</dbReference>
<name>A0ABU3C857_9FLAO</name>
<evidence type="ECO:0000313" key="4">
    <source>
        <dbReference type="EMBL" id="MDT0642509.1"/>
    </source>
</evidence>
<accession>A0ABU3C857</accession>